<evidence type="ECO:0000313" key="2">
    <source>
        <dbReference type="Proteomes" id="UP001140091"/>
    </source>
</evidence>
<gene>
    <name evidence="1" type="ORF">H1R20_g6056</name>
</gene>
<keyword evidence="2" id="KW-1185">Reference proteome</keyword>
<dbReference type="OrthoDB" id="3253333at2759"/>
<accession>A0A9W8MJQ0</accession>
<evidence type="ECO:0000313" key="1">
    <source>
        <dbReference type="EMBL" id="KAJ2931044.1"/>
    </source>
</evidence>
<evidence type="ECO:0008006" key="3">
    <source>
        <dbReference type="Google" id="ProtNLM"/>
    </source>
</evidence>
<dbReference type="Proteomes" id="UP001140091">
    <property type="component" value="Unassembled WGS sequence"/>
</dbReference>
<sequence>MHTTTQTLVNFGSDNCSCTSTCQCKAGSCDCLVNKNNCGSNSCSCGDSCACKAGECKC</sequence>
<proteinExistence type="predicted"/>
<comment type="caution">
    <text evidence="1">The sequence shown here is derived from an EMBL/GenBank/DDBJ whole genome shotgun (WGS) entry which is preliminary data.</text>
</comment>
<reference evidence="1" key="1">
    <citation type="submission" date="2022-06" db="EMBL/GenBank/DDBJ databases">
        <title>Genome Sequence of Candolleomyces eurysporus.</title>
        <authorList>
            <person name="Buettner E."/>
        </authorList>
    </citation>
    <scope>NUCLEOTIDE SEQUENCE</scope>
    <source>
        <strain evidence="1">VTCC 930004</strain>
    </source>
</reference>
<dbReference type="EMBL" id="JANBPK010000812">
    <property type="protein sequence ID" value="KAJ2931044.1"/>
    <property type="molecule type" value="Genomic_DNA"/>
</dbReference>
<name>A0A9W8MJQ0_9AGAR</name>
<feature type="non-terminal residue" evidence="1">
    <location>
        <position position="58"/>
    </location>
</feature>
<organism evidence="1 2">
    <name type="scientific">Candolleomyces eurysporus</name>
    <dbReference type="NCBI Taxonomy" id="2828524"/>
    <lineage>
        <taxon>Eukaryota</taxon>
        <taxon>Fungi</taxon>
        <taxon>Dikarya</taxon>
        <taxon>Basidiomycota</taxon>
        <taxon>Agaricomycotina</taxon>
        <taxon>Agaricomycetes</taxon>
        <taxon>Agaricomycetidae</taxon>
        <taxon>Agaricales</taxon>
        <taxon>Agaricineae</taxon>
        <taxon>Psathyrellaceae</taxon>
        <taxon>Candolleomyces</taxon>
    </lineage>
</organism>
<dbReference type="AlphaFoldDB" id="A0A9W8MJQ0"/>
<protein>
    <recommendedName>
        <fullName evidence="3">Metallothionein</fullName>
    </recommendedName>
</protein>